<protein>
    <submittedName>
        <fullName evidence="2">Uncharacterized protein</fullName>
    </submittedName>
</protein>
<dbReference type="AlphaFoldDB" id="A0AAN8PIG6"/>
<comment type="caution">
    <text evidence="2">The sequence shown here is derived from an EMBL/GenBank/DDBJ whole genome shotgun (WGS) entry which is preliminary data.</text>
</comment>
<organism evidence="2 3">
    <name type="scientific">Polyplax serrata</name>
    <name type="common">Common mouse louse</name>
    <dbReference type="NCBI Taxonomy" id="468196"/>
    <lineage>
        <taxon>Eukaryota</taxon>
        <taxon>Metazoa</taxon>
        <taxon>Ecdysozoa</taxon>
        <taxon>Arthropoda</taxon>
        <taxon>Hexapoda</taxon>
        <taxon>Insecta</taxon>
        <taxon>Pterygota</taxon>
        <taxon>Neoptera</taxon>
        <taxon>Paraneoptera</taxon>
        <taxon>Psocodea</taxon>
        <taxon>Troctomorpha</taxon>
        <taxon>Phthiraptera</taxon>
        <taxon>Anoplura</taxon>
        <taxon>Polyplacidae</taxon>
        <taxon>Polyplax</taxon>
    </lineage>
</organism>
<proteinExistence type="predicted"/>
<sequence length="168" mass="18750">MGKEKFESGKRGYKIFDWLLEEANAVGDEILGSAWCKTKNPGSTSGQRPGHRGTPVTSFDDERKERPKKGRGKEGDGGKTTQHPGKAKSLSPDDLPFAPRKKENSDQYKSYKSSEGGLKDRKRHEDIGCFPPLLKTRKVSLEQQKFSKKKGINLEGCRSKSLEVIKPD</sequence>
<name>A0AAN8PIG6_POLSC</name>
<reference evidence="2 3" key="1">
    <citation type="submission" date="2023-10" db="EMBL/GenBank/DDBJ databases">
        <title>Genomes of two closely related lineages of the louse Polyplax serrata with different host specificities.</title>
        <authorList>
            <person name="Martinu J."/>
            <person name="Tarabai H."/>
            <person name="Stefka J."/>
            <person name="Hypsa V."/>
        </authorList>
    </citation>
    <scope>NUCLEOTIDE SEQUENCE [LARGE SCALE GENOMIC DNA]</scope>
    <source>
        <strain evidence="2">HR10_N</strain>
    </source>
</reference>
<evidence type="ECO:0000256" key="1">
    <source>
        <dbReference type="SAM" id="MobiDB-lite"/>
    </source>
</evidence>
<accession>A0AAN8PIG6</accession>
<evidence type="ECO:0000313" key="2">
    <source>
        <dbReference type="EMBL" id="KAK6632994.1"/>
    </source>
</evidence>
<dbReference type="Proteomes" id="UP001372834">
    <property type="component" value="Unassembled WGS sequence"/>
</dbReference>
<dbReference type="EMBL" id="JAWJWE010000006">
    <property type="protein sequence ID" value="KAK6632994.1"/>
    <property type="molecule type" value="Genomic_DNA"/>
</dbReference>
<gene>
    <name evidence="2" type="ORF">RUM43_012737</name>
</gene>
<feature type="region of interest" description="Disordered" evidence="1">
    <location>
        <begin position="34"/>
        <end position="125"/>
    </location>
</feature>
<evidence type="ECO:0000313" key="3">
    <source>
        <dbReference type="Proteomes" id="UP001372834"/>
    </source>
</evidence>